<dbReference type="KEGG" id="abe:ARB_08014"/>
<dbReference type="EMBL" id="ABSU01000011">
    <property type="protein sequence ID" value="EFE33262.1"/>
    <property type="molecule type" value="Genomic_DNA"/>
</dbReference>
<evidence type="ECO:0000256" key="1">
    <source>
        <dbReference type="SAM" id="MobiDB-lite"/>
    </source>
</evidence>
<feature type="signal peptide" evidence="2">
    <location>
        <begin position="1"/>
        <end position="15"/>
    </location>
</feature>
<dbReference type="Proteomes" id="UP000008866">
    <property type="component" value="Unassembled WGS sequence"/>
</dbReference>
<dbReference type="RefSeq" id="XP_003013902.1">
    <property type="nucleotide sequence ID" value="XM_003013856.1"/>
</dbReference>
<gene>
    <name evidence="3" type="ORF">ARB_08014</name>
</gene>
<protein>
    <submittedName>
        <fullName evidence="3">Uncharacterized protein</fullName>
    </submittedName>
</protein>
<keyword evidence="4" id="KW-1185">Reference proteome</keyword>
<evidence type="ECO:0000313" key="4">
    <source>
        <dbReference type="Proteomes" id="UP000008866"/>
    </source>
</evidence>
<dbReference type="GeneID" id="9521320"/>
<evidence type="ECO:0000313" key="3">
    <source>
        <dbReference type="EMBL" id="EFE33262.1"/>
    </source>
</evidence>
<dbReference type="HOGENOM" id="CLU_2235943_0_0_1"/>
<keyword evidence="2" id="KW-0732">Signal</keyword>
<feature type="region of interest" description="Disordered" evidence="1">
    <location>
        <begin position="31"/>
        <end position="105"/>
    </location>
</feature>
<reference evidence="4" key="1">
    <citation type="journal article" date="2011" name="Genome Biol.">
        <title>Comparative and functional genomics provide insights into the pathogenicity of dermatophytic fungi.</title>
        <authorList>
            <person name="Burmester A."/>
            <person name="Shelest E."/>
            <person name="Gloeckner G."/>
            <person name="Heddergott C."/>
            <person name="Schindler S."/>
            <person name="Staib P."/>
            <person name="Heidel A."/>
            <person name="Felder M."/>
            <person name="Petzold A."/>
            <person name="Szafranski K."/>
            <person name="Feuermann M."/>
            <person name="Pedruzzi I."/>
            <person name="Priebe S."/>
            <person name="Groth M."/>
            <person name="Winkler R."/>
            <person name="Li W."/>
            <person name="Kniemeyer O."/>
            <person name="Schroeckh V."/>
            <person name="Hertweck C."/>
            <person name="Hube B."/>
            <person name="White T.C."/>
            <person name="Platzer M."/>
            <person name="Guthke R."/>
            <person name="Heitman J."/>
            <person name="Woestemeyer J."/>
            <person name="Zipfel P.F."/>
            <person name="Monod M."/>
            <person name="Brakhage A.A."/>
        </authorList>
    </citation>
    <scope>NUCLEOTIDE SEQUENCE [LARGE SCALE GENOMIC DNA]</scope>
    <source>
        <strain evidence="4">ATCC MYA-4681 / CBS 112371</strain>
    </source>
</reference>
<organism evidence="3 4">
    <name type="scientific">Arthroderma benhamiae (strain ATCC MYA-4681 / CBS 112371)</name>
    <name type="common">Trichophyton mentagrophytes</name>
    <dbReference type="NCBI Taxonomy" id="663331"/>
    <lineage>
        <taxon>Eukaryota</taxon>
        <taxon>Fungi</taxon>
        <taxon>Dikarya</taxon>
        <taxon>Ascomycota</taxon>
        <taxon>Pezizomycotina</taxon>
        <taxon>Eurotiomycetes</taxon>
        <taxon>Eurotiomycetidae</taxon>
        <taxon>Onygenales</taxon>
        <taxon>Arthrodermataceae</taxon>
        <taxon>Trichophyton</taxon>
    </lineage>
</organism>
<dbReference type="AlphaFoldDB" id="D4AUU7"/>
<proteinExistence type="predicted"/>
<name>D4AUU7_ARTBC</name>
<feature type="chain" id="PRO_5012474782" evidence="2">
    <location>
        <begin position="16"/>
        <end position="105"/>
    </location>
</feature>
<comment type="caution">
    <text evidence="3">The sequence shown here is derived from an EMBL/GenBank/DDBJ whole genome shotgun (WGS) entry which is preliminary data.</text>
</comment>
<sequence length="105" mass="11690">MYLLTLSLAIPLSLAMYFLVCRQLKQTFHGAPKLRPATFRPAKPTKNNQASQQQQEEEPETPPARRRRQRQQTPTARRAAPAESEKDSLPNKGPAKLSGPLSLAA</sequence>
<accession>D4AUU7</accession>
<feature type="compositionally biased region" description="Low complexity" evidence="1">
    <location>
        <begin position="71"/>
        <end position="82"/>
    </location>
</feature>
<evidence type="ECO:0000256" key="2">
    <source>
        <dbReference type="SAM" id="SignalP"/>
    </source>
</evidence>